<evidence type="ECO:0000256" key="1">
    <source>
        <dbReference type="ARBA" id="ARBA00005486"/>
    </source>
</evidence>
<dbReference type="Pfam" id="PF21581">
    <property type="entry name" value="SCD"/>
    <property type="match status" value="1"/>
</dbReference>
<dbReference type="Pfam" id="PF08514">
    <property type="entry name" value="STAG"/>
    <property type="match status" value="1"/>
</dbReference>
<evidence type="ECO:0000313" key="6">
    <source>
        <dbReference type="WBParaSite" id="PSAMB.scaffold3468size18163.g21656.t1"/>
    </source>
</evidence>
<dbReference type="InterPro" id="IPR016024">
    <property type="entry name" value="ARM-type_fold"/>
</dbReference>
<dbReference type="AlphaFoldDB" id="A0A914W8P6"/>
<dbReference type="Proteomes" id="UP000887566">
    <property type="component" value="Unplaced"/>
</dbReference>
<keyword evidence="2" id="KW-0175">Coiled coil</keyword>
<dbReference type="SUPFAM" id="SSF48371">
    <property type="entry name" value="ARM repeat"/>
    <property type="match status" value="1"/>
</dbReference>
<dbReference type="GO" id="GO:0007062">
    <property type="term" value="P:sister chromatid cohesion"/>
    <property type="evidence" value="ECO:0007669"/>
    <property type="project" value="UniProtKB-ARBA"/>
</dbReference>
<keyword evidence="5" id="KW-1185">Reference proteome</keyword>
<dbReference type="GO" id="GO:0003682">
    <property type="term" value="F:chromatin binding"/>
    <property type="evidence" value="ECO:0007669"/>
    <property type="project" value="TreeGrafter"/>
</dbReference>
<accession>A0A914W8P6</accession>
<dbReference type="Pfam" id="PF24571">
    <property type="entry name" value="HEAT_SCC3-SA"/>
    <property type="match status" value="1"/>
</dbReference>
<dbReference type="InterPro" id="IPR020839">
    <property type="entry name" value="SCD"/>
</dbReference>
<dbReference type="InterPro" id="IPR011989">
    <property type="entry name" value="ARM-like"/>
</dbReference>
<dbReference type="Gene3D" id="1.25.10.10">
    <property type="entry name" value="Leucine-rich Repeat Variant"/>
    <property type="match status" value="1"/>
</dbReference>
<dbReference type="PANTHER" id="PTHR11199:SF0">
    <property type="entry name" value="LD34181P-RELATED"/>
    <property type="match status" value="1"/>
</dbReference>
<dbReference type="GO" id="GO:0008278">
    <property type="term" value="C:cohesin complex"/>
    <property type="evidence" value="ECO:0007669"/>
    <property type="project" value="TreeGrafter"/>
</dbReference>
<evidence type="ECO:0000259" key="4">
    <source>
        <dbReference type="PROSITE" id="PS51425"/>
    </source>
</evidence>
<evidence type="ECO:0000256" key="3">
    <source>
        <dbReference type="SAM" id="MobiDB-lite"/>
    </source>
</evidence>
<dbReference type="InterPro" id="IPR039662">
    <property type="entry name" value="Cohesin_Scc3/SA"/>
</dbReference>
<dbReference type="WBParaSite" id="PSAMB.scaffold3468size18163.g21656.t1">
    <property type="protein sequence ID" value="PSAMB.scaffold3468size18163.g21656.t1"/>
    <property type="gene ID" value="PSAMB.scaffold3468size18163.g21656"/>
</dbReference>
<name>A0A914W8P6_9BILA</name>
<sequence length="878" mass="100144">KMMDSVIQLLTGLADSQVRAFRHTATFAALKLSSALVDVVLELVRQKEQNARQVETEKAKTQKQRGGNERLEVLITNKQEIEEKAVDVRQMLQYIFKSVFVHRYRDVLPDIRSICIHELGNWMYIYPQHFLEDSFLKYIGWSLYDKIPDVRVKCLSALLPLFEREEVYNKLELFTNKFKERLVSMVNDKETDVAIKACQLITNIYRCFPDLLTIKDCVPIYELVYCNNRGLAVAAGDFLNTKVFQTDAGGRVQKRKSKKDSINAPLIVDLIQFFIESECHDHAAYLVDALIDSNPMIKDWQCMAELLLEHEELGDQSESRLIEVMVCAAKQAATGEPPVGRIAPKKQLNAKDQRQMLDDRNRLTEQFIPVLPALLQKYIADRDKIANLLQIPLLFELELYLAGRLDKHLDELVKMLMTIIEKHTDDEVLEPVAAIFELFTRNVGVNQHTETARLTLLAGLALQLKQHAQRFHDEDHLDEEDEAALLASFRKMAAFASSHDLHHLDLWEVFLGVLAPADGSKVASRDVREKALLCCFLALTWQLDRIVNDQEPDRQSAVDMLRKRRDSFIGAVTGILAEMASGCETALLTLCDTLLLFSWKLGEKDEDLEALVCHVDDDLENRITQFVVDNVFGDSDNDLEKTFDQQQQIELMHKRRNLLAQFCKLIIYGVFSIQVSANVLQYYTKFYTDFGDILKYCLSKCREMDKIQCSRAVVTALSNHFDGLKTASEDRNVDPVSDEFNALRELAKRFALTFGADPIKNREAVATVHREGIVFALEANQEDGRPTNVSFLEVLIEFSNKLMRQDKLAVMRYLDKHAKVPTAAMGDDPMWQPYLLYRSSLQDKAADDVASVRSFTTRGRGRGRGRGRATPTPSESDD</sequence>
<dbReference type="GO" id="GO:0000785">
    <property type="term" value="C:chromatin"/>
    <property type="evidence" value="ECO:0007669"/>
    <property type="project" value="TreeGrafter"/>
</dbReference>
<proteinExistence type="inferred from homology"/>
<dbReference type="InterPro" id="IPR013721">
    <property type="entry name" value="STAG"/>
</dbReference>
<dbReference type="GO" id="GO:0005634">
    <property type="term" value="C:nucleus"/>
    <property type="evidence" value="ECO:0007669"/>
    <property type="project" value="TreeGrafter"/>
</dbReference>
<feature type="region of interest" description="Disordered" evidence="3">
    <location>
        <begin position="843"/>
        <end position="878"/>
    </location>
</feature>
<protein>
    <submittedName>
        <fullName evidence="6">SCD domain-containing protein</fullName>
    </submittedName>
</protein>
<feature type="domain" description="SCD" evidence="4">
    <location>
        <begin position="100"/>
        <end position="185"/>
    </location>
</feature>
<dbReference type="PROSITE" id="PS51425">
    <property type="entry name" value="SCD"/>
    <property type="match status" value="1"/>
</dbReference>
<dbReference type="InterPro" id="IPR056396">
    <property type="entry name" value="HEAT_SCC3-SA"/>
</dbReference>
<evidence type="ECO:0000313" key="5">
    <source>
        <dbReference type="Proteomes" id="UP000887566"/>
    </source>
</evidence>
<dbReference type="PANTHER" id="PTHR11199">
    <property type="entry name" value="STROMAL ANTIGEN"/>
    <property type="match status" value="1"/>
</dbReference>
<reference evidence="6" key="1">
    <citation type="submission" date="2022-11" db="UniProtKB">
        <authorList>
            <consortium name="WormBaseParasite"/>
        </authorList>
    </citation>
    <scope>IDENTIFICATION</scope>
</reference>
<comment type="similarity">
    <text evidence="1">Belongs to the SCC3 family.</text>
</comment>
<organism evidence="5 6">
    <name type="scientific">Plectus sambesii</name>
    <dbReference type="NCBI Taxonomy" id="2011161"/>
    <lineage>
        <taxon>Eukaryota</taxon>
        <taxon>Metazoa</taxon>
        <taxon>Ecdysozoa</taxon>
        <taxon>Nematoda</taxon>
        <taxon>Chromadorea</taxon>
        <taxon>Plectida</taxon>
        <taxon>Plectina</taxon>
        <taxon>Plectoidea</taxon>
        <taxon>Plectidae</taxon>
        <taxon>Plectus</taxon>
    </lineage>
</organism>
<evidence type="ECO:0000256" key="2">
    <source>
        <dbReference type="SAM" id="Coils"/>
    </source>
</evidence>
<feature type="coiled-coil region" evidence="2">
    <location>
        <begin position="44"/>
        <end position="91"/>
    </location>
</feature>